<evidence type="ECO:0000256" key="3">
    <source>
        <dbReference type="ARBA" id="ARBA00023082"/>
    </source>
</evidence>
<evidence type="ECO:0000256" key="1">
    <source>
        <dbReference type="ARBA" id="ARBA00010641"/>
    </source>
</evidence>
<dbReference type="GO" id="GO:0003677">
    <property type="term" value="F:DNA binding"/>
    <property type="evidence" value="ECO:0007669"/>
    <property type="project" value="InterPro"/>
</dbReference>
<protein>
    <submittedName>
        <fullName evidence="7">RNA polymerase subunit sigma-70</fullName>
    </submittedName>
</protein>
<dbReference type="KEGG" id="als:DJ013_20285"/>
<dbReference type="InterPro" id="IPR014284">
    <property type="entry name" value="RNA_pol_sigma-70_dom"/>
</dbReference>
<keyword evidence="2" id="KW-0805">Transcription regulation</keyword>
<dbReference type="OrthoDB" id="9784272at2"/>
<keyword evidence="3" id="KW-0731">Sigma factor</keyword>
<dbReference type="GO" id="GO:0016987">
    <property type="term" value="F:sigma factor activity"/>
    <property type="evidence" value="ECO:0007669"/>
    <property type="project" value="UniProtKB-KW"/>
</dbReference>
<evidence type="ECO:0000313" key="8">
    <source>
        <dbReference type="Proteomes" id="UP000249873"/>
    </source>
</evidence>
<keyword evidence="8" id="KW-1185">Reference proteome</keyword>
<dbReference type="InterPro" id="IPR039425">
    <property type="entry name" value="RNA_pol_sigma-70-like"/>
</dbReference>
<evidence type="ECO:0000256" key="4">
    <source>
        <dbReference type="ARBA" id="ARBA00023163"/>
    </source>
</evidence>
<dbReference type="Gene3D" id="1.10.10.10">
    <property type="entry name" value="Winged helix-like DNA-binding domain superfamily/Winged helix DNA-binding domain"/>
    <property type="match status" value="1"/>
</dbReference>
<dbReference type="AlphaFoldDB" id="A0A2Z4GH85"/>
<dbReference type="Pfam" id="PF04542">
    <property type="entry name" value="Sigma70_r2"/>
    <property type="match status" value="1"/>
</dbReference>
<dbReference type="CDD" id="cd06171">
    <property type="entry name" value="Sigma70_r4"/>
    <property type="match status" value="1"/>
</dbReference>
<dbReference type="PANTHER" id="PTHR43133">
    <property type="entry name" value="RNA POLYMERASE ECF-TYPE SIGMA FACTO"/>
    <property type="match status" value="1"/>
</dbReference>
<dbReference type="Gene3D" id="1.10.1740.10">
    <property type="match status" value="1"/>
</dbReference>
<name>A0A2Z4GH85_9BACT</name>
<dbReference type="SUPFAM" id="SSF88659">
    <property type="entry name" value="Sigma3 and sigma4 domains of RNA polymerase sigma factors"/>
    <property type="match status" value="1"/>
</dbReference>
<organism evidence="7 8">
    <name type="scientific">Arcticibacterium luteifluviistationis</name>
    <dbReference type="NCBI Taxonomy" id="1784714"/>
    <lineage>
        <taxon>Bacteria</taxon>
        <taxon>Pseudomonadati</taxon>
        <taxon>Bacteroidota</taxon>
        <taxon>Cytophagia</taxon>
        <taxon>Cytophagales</taxon>
        <taxon>Leadbetterellaceae</taxon>
        <taxon>Arcticibacterium</taxon>
    </lineage>
</organism>
<gene>
    <name evidence="7" type="ORF">DJ013_20285</name>
</gene>
<sequence>MKYSEKELVLALIDNNPRAYTYLYSNYSNSLQIIISRIIKDSEHVSDLLQDVFIKVFGKIKNYNSVKGSLYTWMAQIARNTAIDFYRKHSKNVFFTLDTDHHGNDSKMWVFQNHDGADIEEHIDKLMPERKVMIEMVYLEGFTYKEAAEEMEIPIGTAKSRARRALRSLKNVYDYRAKVA</sequence>
<dbReference type="SUPFAM" id="SSF88946">
    <property type="entry name" value="Sigma2 domain of RNA polymerase sigma factors"/>
    <property type="match status" value="1"/>
</dbReference>
<dbReference type="Pfam" id="PF08281">
    <property type="entry name" value="Sigma70_r4_2"/>
    <property type="match status" value="1"/>
</dbReference>
<dbReference type="EMBL" id="CP029480">
    <property type="protein sequence ID" value="AWW00385.1"/>
    <property type="molecule type" value="Genomic_DNA"/>
</dbReference>
<feature type="domain" description="RNA polymerase sigma factor 70 region 4 type 2" evidence="6">
    <location>
        <begin position="119"/>
        <end position="169"/>
    </location>
</feature>
<dbReference type="Proteomes" id="UP000249873">
    <property type="component" value="Chromosome"/>
</dbReference>
<feature type="domain" description="RNA polymerase sigma-70 region 2" evidence="5">
    <location>
        <begin position="23"/>
        <end position="91"/>
    </location>
</feature>
<evidence type="ECO:0000313" key="7">
    <source>
        <dbReference type="EMBL" id="AWW00385.1"/>
    </source>
</evidence>
<dbReference type="PANTHER" id="PTHR43133:SF62">
    <property type="entry name" value="RNA POLYMERASE SIGMA FACTOR SIGZ"/>
    <property type="match status" value="1"/>
</dbReference>
<accession>A0A2Z4GH85</accession>
<dbReference type="InterPro" id="IPR036388">
    <property type="entry name" value="WH-like_DNA-bd_sf"/>
</dbReference>
<evidence type="ECO:0000259" key="5">
    <source>
        <dbReference type="Pfam" id="PF04542"/>
    </source>
</evidence>
<dbReference type="RefSeq" id="WP_111373751.1">
    <property type="nucleotide sequence ID" value="NZ_CP029480.1"/>
</dbReference>
<dbReference type="GO" id="GO:0006352">
    <property type="term" value="P:DNA-templated transcription initiation"/>
    <property type="evidence" value="ECO:0007669"/>
    <property type="project" value="InterPro"/>
</dbReference>
<dbReference type="NCBIfam" id="TIGR02937">
    <property type="entry name" value="sigma70-ECF"/>
    <property type="match status" value="1"/>
</dbReference>
<comment type="similarity">
    <text evidence="1">Belongs to the sigma-70 factor family. ECF subfamily.</text>
</comment>
<evidence type="ECO:0000259" key="6">
    <source>
        <dbReference type="Pfam" id="PF08281"/>
    </source>
</evidence>
<keyword evidence="4" id="KW-0804">Transcription</keyword>
<proteinExistence type="inferred from homology"/>
<dbReference type="InterPro" id="IPR007627">
    <property type="entry name" value="RNA_pol_sigma70_r2"/>
</dbReference>
<dbReference type="InterPro" id="IPR013325">
    <property type="entry name" value="RNA_pol_sigma_r2"/>
</dbReference>
<dbReference type="InterPro" id="IPR013324">
    <property type="entry name" value="RNA_pol_sigma_r3/r4-like"/>
</dbReference>
<reference evidence="7 8" key="1">
    <citation type="submission" date="2018-05" db="EMBL/GenBank/DDBJ databases">
        <title>Complete genome sequence of Arcticibacterium luteifluviistationis SM1504T, a cytophagaceae bacterium isolated from Arctic surface seawater.</title>
        <authorList>
            <person name="Li Y."/>
            <person name="Qin Q.-L."/>
        </authorList>
    </citation>
    <scope>NUCLEOTIDE SEQUENCE [LARGE SCALE GENOMIC DNA]</scope>
    <source>
        <strain evidence="7 8">SM1504</strain>
    </source>
</reference>
<dbReference type="InterPro" id="IPR013249">
    <property type="entry name" value="RNA_pol_sigma70_r4_t2"/>
</dbReference>
<evidence type="ECO:0000256" key="2">
    <source>
        <dbReference type="ARBA" id="ARBA00023015"/>
    </source>
</evidence>